<evidence type="ECO:0000313" key="3">
    <source>
        <dbReference type="EMBL" id="CAF0961256.1"/>
    </source>
</evidence>
<keyword evidence="6" id="KW-1185">Reference proteome</keyword>
<sequence length="217" mass="25378">MLYHTNMPFTKPECSVFPLLLIFFYLSKTALCFTFEQHLRQDSLAFLYHRSRRFVFSDAHYEIIARERQKELENRHKKREEIRAVKDEAKKAWQTADAAFKADPNNDKLKQKANDLRRQMINVYVAKSRNLNAIFIDANSKQPKNRFKKYGKRVTIGALVLFVVGIVAKYLYPSLFGYWKNKKPQDISEQTKKSKSLNTITPQIGIRMFDCAATGDV</sequence>
<evidence type="ECO:0000313" key="2">
    <source>
        <dbReference type="EMBL" id="CAF0896329.1"/>
    </source>
</evidence>
<dbReference type="Proteomes" id="UP000682733">
    <property type="component" value="Unassembled WGS sequence"/>
</dbReference>
<proteinExistence type="predicted"/>
<comment type="caution">
    <text evidence="3">The sequence shown here is derived from an EMBL/GenBank/DDBJ whole genome shotgun (WGS) entry which is preliminary data.</text>
</comment>
<dbReference type="Proteomes" id="UP000681722">
    <property type="component" value="Unassembled WGS sequence"/>
</dbReference>
<accession>A0A814DY84</accession>
<feature type="transmembrane region" description="Helical" evidence="1">
    <location>
        <begin position="16"/>
        <end position="35"/>
    </location>
</feature>
<dbReference type="AlphaFoldDB" id="A0A814DY84"/>
<name>A0A814DY84_9BILA</name>
<feature type="transmembrane region" description="Helical" evidence="1">
    <location>
        <begin position="154"/>
        <end position="172"/>
    </location>
</feature>
<evidence type="ECO:0000313" key="6">
    <source>
        <dbReference type="Proteomes" id="UP000663829"/>
    </source>
</evidence>
<dbReference type="EMBL" id="CAJNOQ010002492">
    <property type="protein sequence ID" value="CAF0961256.1"/>
    <property type="molecule type" value="Genomic_DNA"/>
</dbReference>
<dbReference type="Proteomes" id="UP000663829">
    <property type="component" value="Unassembled WGS sequence"/>
</dbReference>
<dbReference type="EMBL" id="CAJNOK010003315">
    <property type="protein sequence ID" value="CAF0896329.1"/>
    <property type="molecule type" value="Genomic_DNA"/>
</dbReference>
<reference evidence="3" key="1">
    <citation type="submission" date="2021-02" db="EMBL/GenBank/DDBJ databases">
        <authorList>
            <person name="Nowell W R."/>
        </authorList>
    </citation>
    <scope>NUCLEOTIDE SEQUENCE</scope>
</reference>
<gene>
    <name evidence="3" type="ORF">GPM918_LOCUS11764</name>
    <name evidence="2" type="ORF">OVA965_LOCUS9389</name>
    <name evidence="5" type="ORF">SRO942_LOCUS11765</name>
    <name evidence="4" type="ORF">TMI583_LOCUS9385</name>
</gene>
<evidence type="ECO:0000313" key="5">
    <source>
        <dbReference type="EMBL" id="CAF3735716.1"/>
    </source>
</evidence>
<keyword evidence="1" id="KW-1133">Transmembrane helix</keyword>
<dbReference type="Proteomes" id="UP000677228">
    <property type="component" value="Unassembled WGS sequence"/>
</dbReference>
<evidence type="ECO:0000313" key="4">
    <source>
        <dbReference type="EMBL" id="CAF3677724.1"/>
    </source>
</evidence>
<keyword evidence="1" id="KW-0472">Membrane</keyword>
<dbReference type="EMBL" id="CAJOBC010002492">
    <property type="protein sequence ID" value="CAF3735716.1"/>
    <property type="molecule type" value="Genomic_DNA"/>
</dbReference>
<protein>
    <submittedName>
        <fullName evidence="3">Uncharacterized protein</fullName>
    </submittedName>
</protein>
<organism evidence="3 6">
    <name type="scientific">Didymodactylos carnosus</name>
    <dbReference type="NCBI Taxonomy" id="1234261"/>
    <lineage>
        <taxon>Eukaryota</taxon>
        <taxon>Metazoa</taxon>
        <taxon>Spiralia</taxon>
        <taxon>Gnathifera</taxon>
        <taxon>Rotifera</taxon>
        <taxon>Eurotatoria</taxon>
        <taxon>Bdelloidea</taxon>
        <taxon>Philodinida</taxon>
        <taxon>Philodinidae</taxon>
        <taxon>Didymodactylos</taxon>
    </lineage>
</organism>
<dbReference type="EMBL" id="CAJOBA010003316">
    <property type="protein sequence ID" value="CAF3677724.1"/>
    <property type="molecule type" value="Genomic_DNA"/>
</dbReference>
<evidence type="ECO:0000256" key="1">
    <source>
        <dbReference type="SAM" id="Phobius"/>
    </source>
</evidence>
<keyword evidence="1" id="KW-0812">Transmembrane</keyword>